<keyword evidence="2" id="KW-1185">Reference proteome</keyword>
<proteinExistence type="predicted"/>
<dbReference type="RefSeq" id="WP_091908724.1">
    <property type="nucleotide sequence ID" value="NZ_FNLO01000007.1"/>
</dbReference>
<dbReference type="InterPro" id="IPR021808">
    <property type="entry name" value="DUF3383"/>
</dbReference>
<dbReference type="Pfam" id="PF11863">
    <property type="entry name" value="DUF3383"/>
    <property type="match status" value="1"/>
</dbReference>
<evidence type="ECO:0000313" key="2">
    <source>
        <dbReference type="Proteomes" id="UP000243719"/>
    </source>
</evidence>
<accession>A0A1H2PRJ1</accession>
<dbReference type="Proteomes" id="UP000243719">
    <property type="component" value="Unassembled WGS sequence"/>
</dbReference>
<evidence type="ECO:0008006" key="3">
    <source>
        <dbReference type="Google" id="ProtNLM"/>
    </source>
</evidence>
<dbReference type="EMBL" id="FNLO01000007">
    <property type="protein sequence ID" value="SDV49082.1"/>
    <property type="molecule type" value="Genomic_DNA"/>
</dbReference>
<dbReference type="STRING" id="1770053.SAMN05216551_10751"/>
<name>A0A1H2PRJ1_9BURK</name>
<organism evidence="1 2">
    <name type="scientific">Chitinasiproducens palmae</name>
    <dbReference type="NCBI Taxonomy" id="1770053"/>
    <lineage>
        <taxon>Bacteria</taxon>
        <taxon>Pseudomonadati</taxon>
        <taxon>Pseudomonadota</taxon>
        <taxon>Betaproteobacteria</taxon>
        <taxon>Burkholderiales</taxon>
        <taxon>Burkholderiaceae</taxon>
        <taxon>Chitinasiproducens</taxon>
    </lineage>
</organism>
<gene>
    <name evidence="1" type="ORF">SAMN05216551_10751</name>
</gene>
<reference evidence="2" key="1">
    <citation type="submission" date="2016-09" db="EMBL/GenBank/DDBJ databases">
        <authorList>
            <person name="Varghese N."/>
            <person name="Submissions S."/>
        </authorList>
    </citation>
    <scope>NUCLEOTIDE SEQUENCE [LARGE SCALE GENOMIC DNA]</scope>
    <source>
        <strain evidence="2">JS23</strain>
    </source>
</reference>
<dbReference type="AlphaFoldDB" id="A0A1H2PRJ1"/>
<protein>
    <recommendedName>
        <fullName evidence="3">DUF3383 domain-containing protein</fullName>
    </recommendedName>
</protein>
<dbReference type="OrthoDB" id="5465420at2"/>
<evidence type="ECO:0000313" key="1">
    <source>
        <dbReference type="EMBL" id="SDV49082.1"/>
    </source>
</evidence>
<sequence>MASGLSVSNVVNVSVSLSPTDAATRNFGALLLIGSTPVIDVQERIRVYADLDDVATDFGIAAPEYAAAVRFFSQSPQPALLYMGRWAQGASSGLLRGASLPATQQAIGNFNTIANGSFSLEVDGVARSVTGLDLTGATNLNGVASAINAKLTQATTSWDGTRFIMTSKTSGAASAVGRAASTGSGTDLSAKLGLAAGTSVGGVEAEPLVQAVNALADLSTDWYGLALATPNVSDQDILSVAAYVEAASPARVFGVTTQNAAALDAQSVNDVASALKGAGYSRTFVQFSSTDAYAAISALGRAFTVDFDGSNTTITLKFKREPGVTAETLSQSQANALKSKNCNVFINYQNGTAILQEGVMSNGTFFDERHGLDWLQNDVQTEVYNLLLDQPKIPQTDAGVGLIQTVVESRLSQAVTNGLIAPGVWNGPPLGDIVTGQTLSKGFYTYAPLIGTQSAAARAARQAPTIQAALKLAGAIHFADVVISVNR</sequence>